<dbReference type="RefSeq" id="WP_066428150.1">
    <property type="nucleotide sequence ID" value="NZ_CP014227.1"/>
</dbReference>
<reference evidence="5 7" key="2">
    <citation type="submission" date="2017-06" db="EMBL/GenBank/DDBJ databases">
        <authorList>
            <consortium name="Pathogen Informatics"/>
        </authorList>
    </citation>
    <scope>NUCLEOTIDE SEQUENCE [LARGE SCALE GENOMIC DNA]</scope>
    <source>
        <strain evidence="5 7">NCTC12947</strain>
    </source>
</reference>
<evidence type="ECO:0000259" key="2">
    <source>
        <dbReference type="Pfam" id="PF00534"/>
    </source>
</evidence>
<dbReference type="PANTHER" id="PTHR46401:SF2">
    <property type="entry name" value="GLYCOSYLTRANSFERASE WBBK-RELATED"/>
    <property type="match status" value="1"/>
</dbReference>
<protein>
    <submittedName>
        <fullName evidence="5">Glycogen synthase</fullName>
    </submittedName>
    <submittedName>
        <fullName evidence="4">Glycosyl transferase family 1</fullName>
    </submittedName>
</protein>
<dbReference type="GO" id="GO:0009103">
    <property type="term" value="P:lipopolysaccharide biosynthetic process"/>
    <property type="evidence" value="ECO:0007669"/>
    <property type="project" value="TreeGrafter"/>
</dbReference>
<keyword evidence="1 4" id="KW-0808">Transferase</keyword>
<proteinExistence type="predicted"/>
<sequence length="356" mass="41648">MSIRKKILIDVERLRYPHTGLANVCENLMKGISAEIDLDVDIYYFGPKRALSNLPDSVVVEYKKWHKFYECFSRSYDIIHSTHQLTHYFRKTYKHTKKILTLHDLNFLYEEGDYTKALNIVNRNLQNTDYLVCISNFVRNDILKNKELLNLNNVKEIVVIHNGIQFPDKQEYSLEKYPFLKDKKYILNIGVIAYKKNQKALVQMLPFIEEDLVIVSSSQKDSYYNDMWTIAKDLGVADRVHILSHISEEDKKALIANSQAMCHPSLAEGFGIPPIEAMTFGKPVFLSRYTSLPEIGGEVAFYFDSFTPEVMAKTFKDGMQTYLSNKQNYSNQLQQWASQFDYRVMTRNYLQLYQRI</sequence>
<dbReference type="EMBL" id="LT906449">
    <property type="protein sequence ID" value="SNV09354.1"/>
    <property type="molecule type" value="Genomic_DNA"/>
</dbReference>
<dbReference type="CDD" id="cd03809">
    <property type="entry name" value="GT4_MtfB-like"/>
    <property type="match status" value="1"/>
</dbReference>
<feature type="domain" description="Glycosyltransferase subfamily 4-like N-terminal" evidence="3">
    <location>
        <begin position="74"/>
        <end position="164"/>
    </location>
</feature>
<dbReference type="Proteomes" id="UP000215539">
    <property type="component" value="Chromosome 1"/>
</dbReference>
<dbReference type="AlphaFoldDB" id="A0AAX2GYG1"/>
<evidence type="ECO:0000259" key="3">
    <source>
        <dbReference type="Pfam" id="PF13439"/>
    </source>
</evidence>
<accession>A0AAX2GYG1</accession>
<feature type="domain" description="Glycosyl transferase family 1" evidence="2">
    <location>
        <begin position="175"/>
        <end position="316"/>
    </location>
</feature>
<evidence type="ECO:0000313" key="7">
    <source>
        <dbReference type="Proteomes" id="UP000215539"/>
    </source>
</evidence>
<dbReference type="EMBL" id="CP014227">
    <property type="protein sequence ID" value="AMD84555.1"/>
    <property type="molecule type" value="Genomic_DNA"/>
</dbReference>
<dbReference type="Proteomes" id="UP000065822">
    <property type="component" value="Chromosome"/>
</dbReference>
<dbReference type="SUPFAM" id="SSF53756">
    <property type="entry name" value="UDP-Glycosyltransferase/glycogen phosphorylase"/>
    <property type="match status" value="1"/>
</dbReference>
<evidence type="ECO:0000313" key="6">
    <source>
        <dbReference type="Proteomes" id="UP000065822"/>
    </source>
</evidence>
<dbReference type="PANTHER" id="PTHR46401">
    <property type="entry name" value="GLYCOSYLTRANSFERASE WBBK-RELATED"/>
    <property type="match status" value="1"/>
</dbReference>
<gene>
    <name evidence="4" type="ORF">AXF12_02870</name>
    <name evidence="5" type="ORF">SAMEA44541418_01165</name>
</gene>
<name>A0AAX2GYG1_9FLAO</name>
<dbReference type="GO" id="GO:0016757">
    <property type="term" value="F:glycosyltransferase activity"/>
    <property type="evidence" value="ECO:0007669"/>
    <property type="project" value="InterPro"/>
</dbReference>
<dbReference type="KEGG" id="chg:AXF12_02870"/>
<reference evidence="4 6" key="1">
    <citation type="submission" date="2016-02" db="EMBL/GenBank/DDBJ databases">
        <authorList>
            <person name="Holder M.E."/>
            <person name="Ajami N.J."/>
            <person name="Petrosino J.F."/>
        </authorList>
    </citation>
    <scope>NUCLEOTIDE SEQUENCE [LARGE SCALE GENOMIC DNA]</scope>
    <source>
        <strain evidence="4 6">CCUG 32990</strain>
    </source>
</reference>
<organism evidence="5 7">
    <name type="scientific">Capnocytophaga haemolytica</name>
    <dbReference type="NCBI Taxonomy" id="45243"/>
    <lineage>
        <taxon>Bacteria</taxon>
        <taxon>Pseudomonadati</taxon>
        <taxon>Bacteroidota</taxon>
        <taxon>Flavobacteriia</taxon>
        <taxon>Flavobacteriales</taxon>
        <taxon>Flavobacteriaceae</taxon>
        <taxon>Capnocytophaga</taxon>
    </lineage>
</organism>
<evidence type="ECO:0000256" key="1">
    <source>
        <dbReference type="ARBA" id="ARBA00022679"/>
    </source>
</evidence>
<dbReference type="Pfam" id="PF13439">
    <property type="entry name" value="Glyco_transf_4"/>
    <property type="match status" value="1"/>
</dbReference>
<keyword evidence="6" id="KW-1185">Reference proteome</keyword>
<dbReference type="Pfam" id="PF00534">
    <property type="entry name" value="Glycos_transf_1"/>
    <property type="match status" value="1"/>
</dbReference>
<evidence type="ECO:0000313" key="4">
    <source>
        <dbReference type="EMBL" id="AMD84555.1"/>
    </source>
</evidence>
<dbReference type="InterPro" id="IPR001296">
    <property type="entry name" value="Glyco_trans_1"/>
</dbReference>
<evidence type="ECO:0000313" key="5">
    <source>
        <dbReference type="EMBL" id="SNV09354.1"/>
    </source>
</evidence>
<dbReference type="Gene3D" id="3.40.50.2000">
    <property type="entry name" value="Glycogen Phosphorylase B"/>
    <property type="match status" value="2"/>
</dbReference>
<dbReference type="InterPro" id="IPR028098">
    <property type="entry name" value="Glyco_trans_4-like_N"/>
</dbReference>